<dbReference type="EMBL" id="CP063194">
    <property type="protein sequence ID" value="WCZ39764.1"/>
    <property type="molecule type" value="Genomic_DNA"/>
</dbReference>
<organism evidence="2 3">
    <name type="scientific">Corynebacterium jeddahense</name>
    <dbReference type="NCBI Taxonomy" id="1414719"/>
    <lineage>
        <taxon>Bacteria</taxon>
        <taxon>Bacillati</taxon>
        <taxon>Actinomycetota</taxon>
        <taxon>Actinomycetes</taxon>
        <taxon>Mycobacteriales</taxon>
        <taxon>Corynebacteriaceae</taxon>
        <taxon>Corynebacterium</taxon>
    </lineage>
</organism>
<feature type="region of interest" description="Disordered" evidence="1">
    <location>
        <begin position="77"/>
        <end position="144"/>
    </location>
</feature>
<feature type="compositionally biased region" description="Basic and acidic residues" evidence="1">
    <location>
        <begin position="77"/>
        <end position="92"/>
    </location>
</feature>
<gene>
    <name evidence="2" type="ORF">CJEDD_10970</name>
</gene>
<evidence type="ECO:0000313" key="2">
    <source>
        <dbReference type="EMBL" id="WCZ39764.1"/>
    </source>
</evidence>
<protein>
    <recommendedName>
        <fullName evidence="4">Metallothionein</fullName>
    </recommendedName>
</protein>
<reference evidence="2 3" key="1">
    <citation type="submission" date="2020-10" db="EMBL/GenBank/DDBJ databases">
        <title>Complete genome sequence of Corynebacterium jeddahense DSM 45997, type strain of Corynebacterium jeddahense.</title>
        <authorList>
            <person name="Busche T."/>
            <person name="Kalinowski J."/>
            <person name="Ruckert C."/>
        </authorList>
    </citation>
    <scope>NUCLEOTIDE SEQUENCE [LARGE SCALE GENOMIC DNA]</scope>
    <source>
        <strain evidence="2 3">DSM 45997</strain>
    </source>
</reference>
<sequence>MSNNTCGCGNHDKPVNPANAEVREEIKIVPAEGSVDKVVAPANGEACGCGHEAGQCSCGHQTCDCPPGECKCEGHNHGHDHGEGRHDDEIGRDNVNADTDGAVTTVETAETHRPGTDWNGGNLGATTGEATESGAGEAEKGNLN</sequence>
<evidence type="ECO:0008006" key="4">
    <source>
        <dbReference type="Google" id="ProtNLM"/>
    </source>
</evidence>
<dbReference type="RefSeq" id="WP_042408420.1">
    <property type="nucleotide sequence ID" value="NZ_CBYN010000082.1"/>
</dbReference>
<accession>A0ABY7UQ61</accession>
<proteinExistence type="predicted"/>
<feature type="compositionally biased region" description="Low complexity" evidence="1">
    <location>
        <begin position="124"/>
        <end position="136"/>
    </location>
</feature>
<evidence type="ECO:0000313" key="3">
    <source>
        <dbReference type="Proteomes" id="UP001218071"/>
    </source>
</evidence>
<evidence type="ECO:0000256" key="1">
    <source>
        <dbReference type="SAM" id="MobiDB-lite"/>
    </source>
</evidence>
<keyword evidence="3" id="KW-1185">Reference proteome</keyword>
<dbReference type="Proteomes" id="UP001218071">
    <property type="component" value="Chromosome"/>
</dbReference>
<name>A0ABY7UQ61_9CORY</name>